<name>A0A396J2L2_MEDTR</name>
<evidence type="ECO:0000313" key="2">
    <source>
        <dbReference type="Proteomes" id="UP000265566"/>
    </source>
</evidence>
<sequence length="41" mass="4873">MTLIPLLTNRWWFSLQIQQQPRCSSDIDIVPLHLRPLRQTG</sequence>
<dbReference type="EMBL" id="PSQE01000003">
    <property type="protein sequence ID" value="RHN70934.1"/>
    <property type="molecule type" value="Genomic_DNA"/>
</dbReference>
<reference evidence="2" key="1">
    <citation type="journal article" date="2018" name="Nat. Plants">
        <title>Whole-genome landscape of Medicago truncatula symbiotic genes.</title>
        <authorList>
            <person name="Pecrix Y."/>
            <person name="Staton S.E."/>
            <person name="Sallet E."/>
            <person name="Lelandais-Briere C."/>
            <person name="Moreau S."/>
            <person name="Carrere S."/>
            <person name="Blein T."/>
            <person name="Jardinaud M.F."/>
            <person name="Latrasse D."/>
            <person name="Zouine M."/>
            <person name="Zahm M."/>
            <person name="Kreplak J."/>
            <person name="Mayjonade B."/>
            <person name="Satge C."/>
            <person name="Perez M."/>
            <person name="Cauet S."/>
            <person name="Marande W."/>
            <person name="Chantry-Darmon C."/>
            <person name="Lopez-Roques C."/>
            <person name="Bouchez O."/>
            <person name="Berard A."/>
            <person name="Debelle F."/>
            <person name="Munos S."/>
            <person name="Bendahmane A."/>
            <person name="Berges H."/>
            <person name="Niebel A."/>
            <person name="Buitink J."/>
            <person name="Frugier F."/>
            <person name="Benhamed M."/>
            <person name="Crespi M."/>
            <person name="Gouzy J."/>
            <person name="Gamas P."/>
        </authorList>
    </citation>
    <scope>NUCLEOTIDE SEQUENCE [LARGE SCALE GENOMIC DNA]</scope>
    <source>
        <strain evidence="2">cv. Jemalong A17</strain>
    </source>
</reference>
<dbReference type="Proteomes" id="UP000265566">
    <property type="component" value="Chromosome 3"/>
</dbReference>
<accession>A0A396J2L2</accession>
<evidence type="ECO:0000313" key="1">
    <source>
        <dbReference type="EMBL" id="RHN70934.1"/>
    </source>
</evidence>
<gene>
    <name evidence="1" type="ORF">MtrunA17_Chr3g0140851</name>
</gene>
<dbReference type="AlphaFoldDB" id="A0A396J2L2"/>
<dbReference type="Gramene" id="rna19570">
    <property type="protein sequence ID" value="RHN70934.1"/>
    <property type="gene ID" value="gene19570"/>
</dbReference>
<comment type="caution">
    <text evidence="1">The sequence shown here is derived from an EMBL/GenBank/DDBJ whole genome shotgun (WGS) entry which is preliminary data.</text>
</comment>
<organism evidence="1 2">
    <name type="scientific">Medicago truncatula</name>
    <name type="common">Barrel medic</name>
    <name type="synonym">Medicago tribuloides</name>
    <dbReference type="NCBI Taxonomy" id="3880"/>
    <lineage>
        <taxon>Eukaryota</taxon>
        <taxon>Viridiplantae</taxon>
        <taxon>Streptophyta</taxon>
        <taxon>Embryophyta</taxon>
        <taxon>Tracheophyta</taxon>
        <taxon>Spermatophyta</taxon>
        <taxon>Magnoliopsida</taxon>
        <taxon>eudicotyledons</taxon>
        <taxon>Gunneridae</taxon>
        <taxon>Pentapetalae</taxon>
        <taxon>rosids</taxon>
        <taxon>fabids</taxon>
        <taxon>Fabales</taxon>
        <taxon>Fabaceae</taxon>
        <taxon>Papilionoideae</taxon>
        <taxon>50 kb inversion clade</taxon>
        <taxon>NPAAA clade</taxon>
        <taxon>Hologalegina</taxon>
        <taxon>IRL clade</taxon>
        <taxon>Trifolieae</taxon>
        <taxon>Medicago</taxon>
    </lineage>
</organism>
<proteinExistence type="predicted"/>
<protein>
    <submittedName>
        <fullName evidence="1">Uncharacterized protein</fullName>
    </submittedName>
</protein>